<dbReference type="AlphaFoldDB" id="A0A6N2Z1T2"/>
<organism evidence="1">
    <name type="scientific">Clostridium paraputrificum</name>
    <dbReference type="NCBI Taxonomy" id="29363"/>
    <lineage>
        <taxon>Bacteria</taxon>
        <taxon>Bacillati</taxon>
        <taxon>Bacillota</taxon>
        <taxon>Clostridia</taxon>
        <taxon>Eubacteriales</taxon>
        <taxon>Clostridiaceae</taxon>
        <taxon>Clostridium</taxon>
    </lineage>
</organism>
<evidence type="ECO:0000313" key="1">
    <source>
        <dbReference type="EMBL" id="VYT73191.1"/>
    </source>
</evidence>
<name>A0A6N2Z1T2_9CLOT</name>
<sequence>MELSDTKRIAMSFNKMAREKMGGKATGFCIFNVNDDANHREFSVDFMAYNYFPIRLNYEKGRFGCCIILGEKSIAIESSQQWWDEADFNLFFEELQTELELRIPDKFLKAHGWL</sequence>
<proteinExistence type="predicted"/>
<gene>
    <name evidence="1" type="ORF">CPLFYP93_00464</name>
</gene>
<dbReference type="RefSeq" id="WP_291673195.1">
    <property type="nucleotide sequence ID" value="NZ_CACRTV010000014.1"/>
</dbReference>
<accession>A0A6N2Z1T2</accession>
<reference evidence="1" key="1">
    <citation type="submission" date="2019-11" db="EMBL/GenBank/DDBJ databases">
        <authorList>
            <person name="Feng L."/>
        </authorList>
    </citation>
    <scope>NUCLEOTIDE SEQUENCE</scope>
    <source>
        <strain evidence="1">CParaputrificumLFYP93</strain>
    </source>
</reference>
<protein>
    <submittedName>
        <fullName evidence="1">Uncharacterized protein</fullName>
    </submittedName>
</protein>
<dbReference type="EMBL" id="CACRTV010000014">
    <property type="protein sequence ID" value="VYT73191.1"/>
    <property type="molecule type" value="Genomic_DNA"/>
</dbReference>